<evidence type="ECO:0000256" key="1">
    <source>
        <dbReference type="ARBA" id="ARBA00001965"/>
    </source>
</evidence>
<dbReference type="Gene3D" id="2.60.130.10">
    <property type="entry name" value="Aromatic compound dioxygenase"/>
    <property type="match status" value="1"/>
</dbReference>
<dbReference type="VEuPathDB" id="FungiDB:A1Q1_02117"/>
<dbReference type="InterPro" id="IPR007535">
    <property type="entry name" value="Catechol_dOase_N"/>
</dbReference>
<dbReference type="InterPro" id="IPR000627">
    <property type="entry name" value="Intradiol_dOase_C"/>
</dbReference>
<dbReference type="GeneID" id="25985631"/>
<dbReference type="AlphaFoldDB" id="J5QSE0"/>
<keyword evidence="4 9" id="KW-0223">Dioxygenase</keyword>
<keyword evidence="5" id="KW-0560">Oxidoreductase</keyword>
<evidence type="ECO:0000256" key="2">
    <source>
        <dbReference type="ARBA" id="ARBA00007825"/>
    </source>
</evidence>
<name>J5QSE0_TRIAS</name>
<dbReference type="RefSeq" id="XP_014180537.1">
    <property type="nucleotide sequence ID" value="XM_014325062.1"/>
</dbReference>
<evidence type="ECO:0000256" key="4">
    <source>
        <dbReference type="ARBA" id="ARBA00022964"/>
    </source>
</evidence>
<evidence type="ECO:0000259" key="8">
    <source>
        <dbReference type="Pfam" id="PF04444"/>
    </source>
</evidence>
<keyword evidence="3" id="KW-0479">Metal-binding</keyword>
<comment type="similarity">
    <text evidence="2">Belongs to the intradiol ring-cleavage dioxygenase family.</text>
</comment>
<evidence type="ECO:0000256" key="3">
    <source>
        <dbReference type="ARBA" id="ARBA00022723"/>
    </source>
</evidence>
<reference evidence="9 10" key="1">
    <citation type="journal article" date="2012" name="Eukaryot. Cell">
        <title>Draft genome sequence of CBS 2479, the standard type strain of Trichosporon asahii.</title>
        <authorList>
            <person name="Yang R.Y."/>
            <person name="Li H.T."/>
            <person name="Zhu H."/>
            <person name="Zhou G.P."/>
            <person name="Wang M."/>
            <person name="Wang L."/>
        </authorList>
    </citation>
    <scope>NUCLEOTIDE SEQUENCE [LARGE SCALE GENOMIC DNA]</scope>
    <source>
        <strain evidence="10">ATCC 90039 / CBS 2479 / JCM 2466 / KCTC 7840 / NCYC 2677 / UAMH 7654</strain>
    </source>
</reference>
<dbReference type="InterPro" id="IPR050770">
    <property type="entry name" value="Intradiol_RC_Dioxygenase"/>
</dbReference>
<evidence type="ECO:0000256" key="5">
    <source>
        <dbReference type="ARBA" id="ARBA00023002"/>
    </source>
</evidence>
<dbReference type="GO" id="GO:0008199">
    <property type="term" value="F:ferric iron binding"/>
    <property type="evidence" value="ECO:0007669"/>
    <property type="project" value="InterPro"/>
</dbReference>
<dbReference type="Pfam" id="PF04444">
    <property type="entry name" value="Dioxygenase_N"/>
    <property type="match status" value="1"/>
</dbReference>
<dbReference type="GO" id="GO:0018576">
    <property type="term" value="F:catechol 1,2-dioxygenase activity"/>
    <property type="evidence" value="ECO:0007669"/>
    <property type="project" value="InterPro"/>
</dbReference>
<keyword evidence="6" id="KW-0408">Iron</keyword>
<gene>
    <name evidence="9" type="ORF">A1Q1_02117</name>
</gene>
<dbReference type="InterPro" id="IPR015889">
    <property type="entry name" value="Intradiol_dOase_core"/>
</dbReference>
<accession>J5QSE0</accession>
<comment type="caution">
    <text evidence="9">The sequence shown here is derived from an EMBL/GenBank/DDBJ whole genome shotgun (WGS) entry which is preliminary data.</text>
</comment>
<evidence type="ECO:0000313" key="10">
    <source>
        <dbReference type="Proteomes" id="UP000002748"/>
    </source>
</evidence>
<dbReference type="SUPFAM" id="SSF49482">
    <property type="entry name" value="Aromatic compound dioxygenase"/>
    <property type="match status" value="1"/>
</dbReference>
<proteinExistence type="inferred from homology"/>
<dbReference type="GO" id="GO:0009712">
    <property type="term" value="P:catechol-containing compound metabolic process"/>
    <property type="evidence" value="ECO:0007669"/>
    <property type="project" value="InterPro"/>
</dbReference>
<dbReference type="Proteomes" id="UP000002748">
    <property type="component" value="Unassembled WGS sequence"/>
</dbReference>
<evidence type="ECO:0000259" key="7">
    <source>
        <dbReference type="Pfam" id="PF00775"/>
    </source>
</evidence>
<evidence type="ECO:0000313" key="9">
    <source>
        <dbReference type="EMBL" id="EJT48858.1"/>
    </source>
</evidence>
<organism evidence="9 10">
    <name type="scientific">Trichosporon asahii var. asahii (strain ATCC 90039 / CBS 2479 / JCM 2466 / KCTC 7840 / NBRC 103889/ NCYC 2677 / UAMH 7654)</name>
    <name type="common">Yeast</name>
    <dbReference type="NCBI Taxonomy" id="1186058"/>
    <lineage>
        <taxon>Eukaryota</taxon>
        <taxon>Fungi</taxon>
        <taxon>Dikarya</taxon>
        <taxon>Basidiomycota</taxon>
        <taxon>Agaricomycotina</taxon>
        <taxon>Tremellomycetes</taxon>
        <taxon>Trichosporonales</taxon>
        <taxon>Trichosporonaceae</taxon>
        <taxon>Trichosporon</taxon>
    </lineage>
</organism>
<sequence>MPKVSDYPHVGKAIVDAIQRGAPDVDLNELPNLQDMSPDKLTENVVAINSLDKNERRKYLLERLVQYMHTYVKETNLTTEEWMNAIQFLTKTGQTCTDLRQEFILLSDAFGVSALVDTINHPKPKGATESTVLGPFFVEDARTVENGDAIASEDKGEPMLVKGRITDTSGKGIAHCLIETWETDEDGFYDTQYAEYEQDCRGRLYTDDDGYYAFRCVKPVAYPIPNDGPVGQLLRSMGRHVFRPSHLHMMFQAKGFVELITSLYFKGDIFITSDAVFGVKSSLITDPQQVKDKAQAQKYGFKSDEFWLLERDFVLVTPEENKKQKQINDDELKKNLEKNHIKI</sequence>
<protein>
    <submittedName>
        <fullName evidence="9">Intradiol ring-cleavage dioxygenase</fullName>
    </submittedName>
</protein>
<dbReference type="Pfam" id="PF00775">
    <property type="entry name" value="Dioxygenase_C"/>
    <property type="match status" value="1"/>
</dbReference>
<comment type="cofactor">
    <cofactor evidence="1">
        <name>Fe(3+)</name>
        <dbReference type="ChEBI" id="CHEBI:29034"/>
    </cofactor>
</comment>
<dbReference type="OrthoDB" id="5238185at2759"/>
<dbReference type="PANTHER" id="PTHR33711">
    <property type="entry name" value="DIOXYGENASE, PUTATIVE (AFU_ORTHOLOGUE AFUA_2G02910)-RELATED"/>
    <property type="match status" value="1"/>
</dbReference>
<evidence type="ECO:0000256" key="6">
    <source>
        <dbReference type="ARBA" id="ARBA00023004"/>
    </source>
</evidence>
<dbReference type="HOGENOM" id="CLU_046727_2_0_1"/>
<dbReference type="KEGG" id="tasa:A1Q1_02117"/>
<feature type="domain" description="Catechol dioxygenase N-terminal" evidence="8">
    <location>
        <begin position="54"/>
        <end position="128"/>
    </location>
</feature>
<feature type="domain" description="Intradiol ring-cleavage dioxygenases" evidence="7">
    <location>
        <begin position="134"/>
        <end position="299"/>
    </location>
</feature>
<dbReference type="PANTHER" id="PTHR33711:SF7">
    <property type="entry name" value="INTRADIOL RING-CLEAVAGE DIOXYGENASES DOMAIN-CONTAINING PROTEIN-RELATED"/>
    <property type="match status" value="1"/>
</dbReference>
<dbReference type="EMBL" id="ALBS01000189">
    <property type="protein sequence ID" value="EJT48858.1"/>
    <property type="molecule type" value="Genomic_DNA"/>
</dbReference>